<dbReference type="AlphaFoldDB" id="A0A8S2YA35"/>
<name>A0A8S2YA35_9BILA</name>
<dbReference type="EMBL" id="CAJOBA010108112">
    <property type="protein sequence ID" value="CAF4544722.1"/>
    <property type="molecule type" value="Genomic_DNA"/>
</dbReference>
<accession>A0A8S2YA35</accession>
<feature type="non-terminal residue" evidence="1">
    <location>
        <position position="1"/>
    </location>
</feature>
<organism evidence="1 2">
    <name type="scientific">Didymodactylos carnosus</name>
    <dbReference type="NCBI Taxonomy" id="1234261"/>
    <lineage>
        <taxon>Eukaryota</taxon>
        <taxon>Metazoa</taxon>
        <taxon>Spiralia</taxon>
        <taxon>Gnathifera</taxon>
        <taxon>Rotifera</taxon>
        <taxon>Eurotatoria</taxon>
        <taxon>Bdelloidea</taxon>
        <taxon>Philodinida</taxon>
        <taxon>Philodinidae</taxon>
        <taxon>Didymodactylos</taxon>
    </lineage>
</organism>
<dbReference type="Proteomes" id="UP000682733">
    <property type="component" value="Unassembled WGS sequence"/>
</dbReference>
<gene>
    <name evidence="1" type="ORF">TMI583_LOCUS49466</name>
</gene>
<reference evidence="1" key="1">
    <citation type="submission" date="2021-02" db="EMBL/GenBank/DDBJ databases">
        <authorList>
            <person name="Nowell W R."/>
        </authorList>
    </citation>
    <scope>NUCLEOTIDE SEQUENCE</scope>
</reference>
<proteinExistence type="predicted"/>
<evidence type="ECO:0000313" key="2">
    <source>
        <dbReference type="Proteomes" id="UP000682733"/>
    </source>
</evidence>
<comment type="caution">
    <text evidence="1">The sequence shown here is derived from an EMBL/GenBank/DDBJ whole genome shotgun (WGS) entry which is preliminary data.</text>
</comment>
<evidence type="ECO:0000313" key="1">
    <source>
        <dbReference type="EMBL" id="CAF4544722.1"/>
    </source>
</evidence>
<protein>
    <submittedName>
        <fullName evidence="1">Uncharacterized protein</fullName>
    </submittedName>
</protein>
<sequence>PQPLMERKQLKIQLSKPNEYWDVIRRSRLLFQQVATANAQHQNSLAKLRFDTNRPDPQYEIGDLVLIKVLDKSSKLKEQFEGPYRITEQKGPATFVVKLEDPEEDDNPNFTKQVTTCDMKRVITRDI</sequence>